<dbReference type="Gene3D" id="2.40.160.60">
    <property type="entry name" value="Outer membrane protein transport protein (OMPP1/FadL/TodX)"/>
    <property type="match status" value="1"/>
</dbReference>
<keyword evidence="10" id="KW-1185">Reference proteome</keyword>
<proteinExistence type="inferred from homology"/>
<dbReference type="Pfam" id="PF03349">
    <property type="entry name" value="Toluene_X"/>
    <property type="match status" value="1"/>
</dbReference>
<dbReference type="InterPro" id="IPR005017">
    <property type="entry name" value="OMPP1/FadL/TodX"/>
</dbReference>
<keyword evidence="4" id="KW-0812">Transmembrane</keyword>
<keyword evidence="6" id="KW-0472">Membrane</keyword>
<evidence type="ECO:0000313" key="10">
    <source>
        <dbReference type="Proteomes" id="UP001157439"/>
    </source>
</evidence>
<comment type="similarity">
    <text evidence="2">Belongs to the OmpP1/FadL family.</text>
</comment>
<name>A0AA37WXQ9_9GAMM</name>
<dbReference type="AlphaFoldDB" id="A0AA37WXQ9"/>
<feature type="signal peptide" evidence="8">
    <location>
        <begin position="1"/>
        <end position="19"/>
    </location>
</feature>
<evidence type="ECO:0000256" key="5">
    <source>
        <dbReference type="ARBA" id="ARBA00022729"/>
    </source>
</evidence>
<evidence type="ECO:0000256" key="4">
    <source>
        <dbReference type="ARBA" id="ARBA00022692"/>
    </source>
</evidence>
<comment type="subcellular location">
    <subcellularLocation>
        <location evidence="1">Cell outer membrane</location>
        <topology evidence="1">Multi-pass membrane protein</topology>
    </subcellularLocation>
</comment>
<keyword evidence="5 8" id="KW-0732">Signal</keyword>
<evidence type="ECO:0000256" key="7">
    <source>
        <dbReference type="ARBA" id="ARBA00023237"/>
    </source>
</evidence>
<evidence type="ECO:0000256" key="3">
    <source>
        <dbReference type="ARBA" id="ARBA00022452"/>
    </source>
</evidence>
<dbReference type="GO" id="GO:0015483">
    <property type="term" value="F:long-chain fatty acid transporting porin activity"/>
    <property type="evidence" value="ECO:0007669"/>
    <property type="project" value="TreeGrafter"/>
</dbReference>
<keyword evidence="7" id="KW-0998">Cell outer membrane</keyword>
<dbReference type="RefSeq" id="WP_095499128.1">
    <property type="nucleotide sequence ID" value="NZ_BSPO01000003.1"/>
</dbReference>
<accession>A0AA37WXQ9</accession>
<dbReference type="SUPFAM" id="SSF56935">
    <property type="entry name" value="Porins"/>
    <property type="match status" value="1"/>
</dbReference>
<gene>
    <name evidence="9" type="ORF">GCM10007894_26390</name>
</gene>
<keyword evidence="3" id="KW-1134">Transmembrane beta strand</keyword>
<sequence>MKRLAALLALVVISAPINATGLNFWESSSNNSALASANGAVAQDASIIALNPAAMTQLQDNSFVVNATYYSVSTDYNIFGQTSDYQQADPIPAMFAANKLNQHWSSGVAIYSRTAADISIPQIAVLPETRVRPIVVSFAPSIAYQWQQFSFGGSVEYLYGDYQLTQNNCGLLGCRESSQQGNTGGWSGGLSAHWAPSAQFSVGLAHKFASHFQDELIEFDLPQITSAFVSWQVSERLSWHNSFSYSGWQGKGVRYNNYDDLFGLLVGVHNSNRFASAVEYQGNRWSLKGGVSWDEAIDLLGGFDARYRLGLSYDLSNNWQIGATAFYEDYAKKSFKTDTDITLVTVQNRGKGLALSINYRY</sequence>
<dbReference type="Proteomes" id="UP001157439">
    <property type="component" value="Unassembled WGS sequence"/>
</dbReference>
<reference evidence="9 10" key="1">
    <citation type="journal article" date="2014" name="Int. J. Syst. Evol. Microbiol.">
        <title>Complete genome sequence of Corynebacterium casei LMG S-19264T (=DSM 44701T), isolated from a smear-ripened cheese.</title>
        <authorList>
            <consortium name="US DOE Joint Genome Institute (JGI-PGF)"/>
            <person name="Walter F."/>
            <person name="Albersmeier A."/>
            <person name="Kalinowski J."/>
            <person name="Ruckert C."/>
        </authorList>
    </citation>
    <scope>NUCLEOTIDE SEQUENCE [LARGE SCALE GENOMIC DNA]</scope>
    <source>
        <strain evidence="9 10">NBRC 112785</strain>
    </source>
</reference>
<dbReference type="GO" id="GO:0009279">
    <property type="term" value="C:cell outer membrane"/>
    <property type="evidence" value="ECO:0007669"/>
    <property type="project" value="UniProtKB-SubCell"/>
</dbReference>
<evidence type="ECO:0000256" key="8">
    <source>
        <dbReference type="SAM" id="SignalP"/>
    </source>
</evidence>
<comment type="caution">
    <text evidence="9">The sequence shown here is derived from an EMBL/GenBank/DDBJ whole genome shotgun (WGS) entry which is preliminary data.</text>
</comment>
<dbReference type="PANTHER" id="PTHR35093:SF8">
    <property type="entry name" value="OUTER MEMBRANE PROTEIN NMB0088-RELATED"/>
    <property type="match status" value="1"/>
</dbReference>
<evidence type="ECO:0000256" key="2">
    <source>
        <dbReference type="ARBA" id="ARBA00008163"/>
    </source>
</evidence>
<protein>
    <submittedName>
        <fullName evidence="9">Long-chain fatty acid outer membrane transporter</fullName>
    </submittedName>
</protein>
<evidence type="ECO:0000313" key="9">
    <source>
        <dbReference type="EMBL" id="GLS84662.1"/>
    </source>
</evidence>
<dbReference type="PANTHER" id="PTHR35093">
    <property type="entry name" value="OUTER MEMBRANE PROTEIN NMB0088-RELATED"/>
    <property type="match status" value="1"/>
</dbReference>
<dbReference type="EMBL" id="BSPO01000003">
    <property type="protein sequence ID" value="GLS84662.1"/>
    <property type="molecule type" value="Genomic_DNA"/>
</dbReference>
<evidence type="ECO:0000256" key="6">
    <source>
        <dbReference type="ARBA" id="ARBA00023136"/>
    </source>
</evidence>
<organism evidence="9 10">
    <name type="scientific">Paraferrimonas haliotis</name>
    <dbReference type="NCBI Taxonomy" id="2013866"/>
    <lineage>
        <taxon>Bacteria</taxon>
        <taxon>Pseudomonadati</taxon>
        <taxon>Pseudomonadota</taxon>
        <taxon>Gammaproteobacteria</taxon>
        <taxon>Alteromonadales</taxon>
        <taxon>Ferrimonadaceae</taxon>
        <taxon>Paraferrimonas</taxon>
    </lineage>
</organism>
<feature type="chain" id="PRO_5041277883" evidence="8">
    <location>
        <begin position="20"/>
        <end position="361"/>
    </location>
</feature>
<evidence type="ECO:0000256" key="1">
    <source>
        <dbReference type="ARBA" id="ARBA00004571"/>
    </source>
</evidence>